<dbReference type="Proteomes" id="UP000002279">
    <property type="component" value="Chromosome 4"/>
</dbReference>
<keyword evidence="3 4" id="KW-0175">Coiled coil</keyword>
<reference evidence="6" key="2">
    <citation type="submission" date="2025-08" db="UniProtKB">
        <authorList>
            <consortium name="Ensembl"/>
        </authorList>
    </citation>
    <scope>IDENTIFICATION</scope>
    <source>
        <strain evidence="6">Glennie</strain>
    </source>
</reference>
<dbReference type="GeneTree" id="ENSGT00940000153190"/>
<comment type="subcellular location">
    <subcellularLocation>
        <location evidence="1">Cytoplasm</location>
    </subcellularLocation>
</comment>
<dbReference type="Bgee" id="ENSOANG00000001148">
    <property type="expression patterns" value="Expressed in ovary and 8 other cell types or tissues"/>
</dbReference>
<reference evidence="6" key="3">
    <citation type="submission" date="2025-09" db="UniProtKB">
        <authorList>
            <consortium name="Ensembl"/>
        </authorList>
    </citation>
    <scope>IDENTIFICATION</scope>
    <source>
        <strain evidence="6">Glennie</strain>
    </source>
</reference>
<feature type="coiled-coil region" evidence="4">
    <location>
        <begin position="323"/>
        <end position="357"/>
    </location>
</feature>
<evidence type="ECO:0000313" key="7">
    <source>
        <dbReference type="Proteomes" id="UP000002279"/>
    </source>
</evidence>
<accession>A0A6I8P9I8</accession>
<evidence type="ECO:0000256" key="2">
    <source>
        <dbReference type="ARBA" id="ARBA00022490"/>
    </source>
</evidence>
<feature type="coiled-coil region" evidence="4">
    <location>
        <begin position="996"/>
        <end position="1262"/>
    </location>
</feature>
<feature type="coiled-coil region" evidence="4">
    <location>
        <begin position="602"/>
        <end position="636"/>
    </location>
</feature>
<feature type="region of interest" description="Disordered" evidence="5">
    <location>
        <begin position="1340"/>
        <end position="1383"/>
    </location>
</feature>
<proteinExistence type="predicted"/>
<keyword evidence="7" id="KW-1185">Reference proteome</keyword>
<feature type="coiled-coil region" evidence="4">
    <location>
        <begin position="115"/>
        <end position="142"/>
    </location>
</feature>
<gene>
    <name evidence="6" type="primary">CCDC18</name>
</gene>
<dbReference type="PANTHER" id="PTHR18875">
    <property type="entry name" value="SARCOMA ANTIGEN NY-SAR-24/CYTOSKELETAL PROTEIN SOJO"/>
    <property type="match status" value="1"/>
</dbReference>
<sequence>MEFCSLKCREKDDEEEILLANVASLRSRLKKTELSLQNVGQELIRTSASEHSDGDFNHNRFERLTLEDLVQPNYSGLVNFKSVANMSHGRSDCQRKLRNQSYRGFALDTSLDQESQRFREKLSDLQEQNATLLAQNRTLMNEVESVHFELAQSKARICFLESARSQSSGGPIFEEKIINLEAEITAQDKVLRVEQQRNEALNNAEGLSKAFRQYKERVAEKLEKVQAEEAALEKGLINCEKEKEELQEKCDAYRNELETLKQKLRQSKEENISGKEKLRNLGMKNSEVVSQLMESKQKIFILECELKDKGELFRQKCDLKNENTELKALIASQNERLNMCQKEIENSRLELNSLEMIVSQLPLNREVLTSKSCVCKRLLDNSSAKEHACDASCESNKSVITDLRIKLAMKEAEVQKLRASLTISQVSQNFSVDDYQENEGLMGLETEPVKLNGNQVEKRYIQKLHIMSKQFERERQRIVAGLEELRTKLTKAETENSDLKANMARRTSQFQVIQEELLEKAANTSRLESEVTKKCSQLLTLEKQLEEKTVAYSSSAAKNIELEHELVEKNEKIYSLELDFNAEHEKMCLAFEKARMVHLEQHKEMEKQIELLQVQLEKKDQQFNEQEKTVTILQQDILCKQHHLESLDRLLIESRGEMEKQNIKKDEALKLLQNQVSEETIKVRQLSSALDMCKDELAMHLSELEGNKEKFEQQLKKKSEEVNDLQKELTLRNHSLQEISQQNVSLQHTLQQQEQMLQEETIRNGELEDSQANLEKQVSKLEQQLQKQKEHSAEELSQLEEKLQIATRETDLKRQKITELTSTVRQIKLEMDQCKVELIEMEKELVHLRRDGENKASQLNHLDMVLKQTQGELKKKAQTLNELEMLQEHTQADLKSALEKQEKLEAELQNAHVELKNTLKQLQALRDMLQNAQLSLEEKCTTIKDLRAELSECKIEIEDKKQELLEMDQALKERNWELKQRAAQITQLDVAIREHKGEMEQKIIRLEGTLEKSELEVNECNKQISNLDEKLQSTKEQLHEKEFDVLQKDQEINQLKKETERKQHRIVEIESILKEQEQSLADHYKEALELGQQVRLAREQMQRAHVELMETRRQQIQAQREADRLANELEEARHLSREKEAQANHLAEELGGAQAHGAQLEAKMQTEMKRLLADMESLKEASQLEMLTHQANHAKWKMSVESQKSSIQELSEQLEMVKRELEEAQGTVSNLQKQLQERNDLVQAANEALLVKESEVTRLQAQISGRERAGGIKHFSGPAVSPQFLQGNQEASFSNPSQAPFDKYPKLRRSISESDLSLQTGDDDELSEELLRDLKQALRHQPATLEDGQKETEYAQSGSLDESSFDPLTYEVDEDRASGSSDFSTLSGMLKYINKEMRMAENSLGQTSSAGENL</sequence>
<reference evidence="6 7" key="1">
    <citation type="journal article" date="2008" name="Nature">
        <title>Genome analysis of the platypus reveals unique signatures of evolution.</title>
        <authorList>
            <person name="Warren W.C."/>
            <person name="Hillier L.W."/>
            <person name="Marshall Graves J.A."/>
            <person name="Birney E."/>
            <person name="Ponting C.P."/>
            <person name="Grutzner F."/>
            <person name="Belov K."/>
            <person name="Miller W."/>
            <person name="Clarke L."/>
            <person name="Chinwalla A.T."/>
            <person name="Yang S.P."/>
            <person name="Heger A."/>
            <person name="Locke D.P."/>
            <person name="Miethke P."/>
            <person name="Waters P.D."/>
            <person name="Veyrunes F."/>
            <person name="Fulton L."/>
            <person name="Fulton B."/>
            <person name="Graves T."/>
            <person name="Wallis J."/>
            <person name="Puente X.S."/>
            <person name="Lopez-Otin C."/>
            <person name="Ordonez G.R."/>
            <person name="Eichler E.E."/>
            <person name="Chen L."/>
            <person name="Cheng Z."/>
            <person name="Deakin J.E."/>
            <person name="Alsop A."/>
            <person name="Thompson K."/>
            <person name="Kirby P."/>
            <person name="Papenfuss A.T."/>
            <person name="Wakefield M.J."/>
            <person name="Olender T."/>
            <person name="Lancet D."/>
            <person name="Huttley G.A."/>
            <person name="Smit A.F."/>
            <person name="Pask A."/>
            <person name="Temple-Smith P."/>
            <person name="Batzer M.A."/>
            <person name="Walker J.A."/>
            <person name="Konkel M.K."/>
            <person name="Harris R.S."/>
            <person name="Whittington C.M."/>
            <person name="Wong E.S."/>
            <person name="Gemmell N.J."/>
            <person name="Buschiazzo E."/>
            <person name="Vargas Jentzsch I.M."/>
            <person name="Merkel A."/>
            <person name="Schmitz J."/>
            <person name="Zemann A."/>
            <person name="Churakov G."/>
            <person name="Kriegs J.O."/>
            <person name="Brosius J."/>
            <person name="Murchison E.P."/>
            <person name="Sachidanandam R."/>
            <person name="Smith C."/>
            <person name="Hannon G.J."/>
            <person name="Tsend-Ayush E."/>
            <person name="McMillan D."/>
            <person name="Attenborough R."/>
            <person name="Rens W."/>
            <person name="Ferguson-Smith M."/>
            <person name="Lefevre C.M."/>
            <person name="Sharp J.A."/>
            <person name="Nicholas K.R."/>
            <person name="Ray D.A."/>
            <person name="Kube M."/>
            <person name="Reinhardt R."/>
            <person name="Pringle T.H."/>
            <person name="Taylor J."/>
            <person name="Jones R.C."/>
            <person name="Nixon B."/>
            <person name="Dacheux J.L."/>
            <person name="Niwa H."/>
            <person name="Sekita Y."/>
            <person name="Huang X."/>
            <person name="Stark A."/>
            <person name="Kheradpour P."/>
            <person name="Kellis M."/>
            <person name="Flicek P."/>
            <person name="Chen Y."/>
            <person name="Webber C."/>
            <person name="Hardison R."/>
            <person name="Nelson J."/>
            <person name="Hallsworth-Pepin K."/>
            <person name="Delehaunty K."/>
            <person name="Markovic C."/>
            <person name="Minx P."/>
            <person name="Feng Y."/>
            <person name="Kremitzki C."/>
            <person name="Mitreva M."/>
            <person name="Glasscock J."/>
            <person name="Wylie T."/>
            <person name="Wohldmann P."/>
            <person name="Thiru P."/>
            <person name="Nhan M.N."/>
            <person name="Pohl C.S."/>
            <person name="Smith S.M."/>
            <person name="Hou S."/>
            <person name="Nefedov M."/>
            <person name="de Jong P.J."/>
            <person name="Renfree M.B."/>
            <person name="Mardis E.R."/>
            <person name="Wilson R.K."/>
        </authorList>
    </citation>
    <scope>NUCLEOTIDE SEQUENCE [LARGE SCALE GENOMIC DNA]</scope>
    <source>
        <strain evidence="6 7">Glennie</strain>
    </source>
</reference>
<name>A0A6I8P9I8_ORNAN</name>
<feature type="coiled-coil region" evidence="4">
    <location>
        <begin position="190"/>
        <end position="277"/>
    </location>
</feature>
<feature type="coiled-coil region" evidence="4">
    <location>
        <begin position="475"/>
        <end position="509"/>
    </location>
</feature>
<evidence type="ECO:0000256" key="3">
    <source>
        <dbReference type="ARBA" id="ARBA00023054"/>
    </source>
</evidence>
<protein>
    <submittedName>
        <fullName evidence="6">Coiled-coil domain containing 18</fullName>
    </submittedName>
</protein>
<evidence type="ECO:0000256" key="4">
    <source>
        <dbReference type="SAM" id="Coils"/>
    </source>
</evidence>
<dbReference type="PANTHER" id="PTHR18875:SF8">
    <property type="entry name" value="COILED-COIL DOMAIN-CONTAINING PROTEIN 18"/>
    <property type="match status" value="1"/>
</dbReference>
<dbReference type="Ensembl" id="ENSOANT00000059294.1">
    <property type="protein sequence ID" value="ENSOANP00000049479.1"/>
    <property type="gene ID" value="ENSOANG00000001148.4"/>
</dbReference>
<evidence type="ECO:0000313" key="6">
    <source>
        <dbReference type="Ensembl" id="ENSOANP00000049479.1"/>
    </source>
</evidence>
<evidence type="ECO:0000256" key="1">
    <source>
        <dbReference type="ARBA" id="ARBA00004496"/>
    </source>
</evidence>
<evidence type="ECO:0000256" key="5">
    <source>
        <dbReference type="SAM" id="MobiDB-lite"/>
    </source>
</evidence>
<feature type="coiled-coil region" evidence="4">
    <location>
        <begin position="669"/>
        <end position="970"/>
    </location>
</feature>
<dbReference type="GO" id="GO:0005737">
    <property type="term" value="C:cytoplasm"/>
    <property type="evidence" value="ECO:0007669"/>
    <property type="project" value="UniProtKB-SubCell"/>
</dbReference>
<keyword evidence="2" id="KW-0963">Cytoplasm</keyword>
<organism evidence="6 7">
    <name type="scientific">Ornithorhynchus anatinus</name>
    <name type="common">Duckbill platypus</name>
    <dbReference type="NCBI Taxonomy" id="9258"/>
    <lineage>
        <taxon>Eukaryota</taxon>
        <taxon>Metazoa</taxon>
        <taxon>Chordata</taxon>
        <taxon>Craniata</taxon>
        <taxon>Vertebrata</taxon>
        <taxon>Euteleostomi</taxon>
        <taxon>Mammalia</taxon>
        <taxon>Monotremata</taxon>
        <taxon>Ornithorhynchidae</taxon>
        <taxon>Ornithorhynchus</taxon>
    </lineage>
</organism>